<keyword evidence="2" id="KW-0251">Elongation factor</keyword>
<reference evidence="2 3" key="1">
    <citation type="journal article" date="2013" name="Appl. Environ. Microbiol.">
        <title>Genome analysis suggests that the soil oligotrophic bacterium Agromonas oligotrophica (Bradyrhizobium oligotrophicum) is a nitrogen-fixing symbiont of Aeschynomene indica.</title>
        <authorList>
            <person name="Okubo T."/>
            <person name="Fukushima S."/>
            <person name="Itakura M."/>
            <person name="Oshima K."/>
            <person name="Longtonglang A."/>
            <person name="Teaumroong N."/>
            <person name="Mitsui H."/>
            <person name="Hattori M."/>
            <person name="Hattori R."/>
            <person name="Hattori T."/>
            <person name="Minamisawa K."/>
        </authorList>
    </citation>
    <scope>NUCLEOTIDE SEQUENCE [LARGE SCALE GENOMIC DNA]</scope>
    <source>
        <strain evidence="2 3">S58</strain>
    </source>
</reference>
<feature type="signal peptide" evidence="1">
    <location>
        <begin position="1"/>
        <end position="23"/>
    </location>
</feature>
<dbReference type="GO" id="GO:0003746">
    <property type="term" value="F:translation elongation factor activity"/>
    <property type="evidence" value="ECO:0007669"/>
    <property type="project" value="UniProtKB-KW"/>
</dbReference>
<evidence type="ECO:0000256" key="1">
    <source>
        <dbReference type="SAM" id="SignalP"/>
    </source>
</evidence>
<dbReference type="KEGG" id="aol:S58_34750"/>
<keyword evidence="3" id="KW-1185">Reference proteome</keyword>
<dbReference type="PATRIC" id="fig|1245469.3.peg.3550"/>
<dbReference type="EMBL" id="AP012603">
    <property type="protein sequence ID" value="BAM89468.1"/>
    <property type="molecule type" value="Genomic_DNA"/>
</dbReference>
<gene>
    <name evidence="2" type="ORF">S58_34750</name>
</gene>
<dbReference type="Proteomes" id="UP000011841">
    <property type="component" value="Chromosome"/>
</dbReference>
<keyword evidence="2" id="KW-0648">Protein biosynthesis</keyword>
<dbReference type="AlphaFoldDB" id="M4Z7C3"/>
<feature type="chain" id="PRO_5004061628" evidence="1">
    <location>
        <begin position="24"/>
        <end position="165"/>
    </location>
</feature>
<accession>M4Z7C3</accession>
<protein>
    <submittedName>
        <fullName evidence="2">Putative translation elongation factor G</fullName>
    </submittedName>
</protein>
<name>M4Z7C3_9BRAD</name>
<keyword evidence="1" id="KW-0732">Signal</keyword>
<evidence type="ECO:0000313" key="2">
    <source>
        <dbReference type="EMBL" id="BAM89468.1"/>
    </source>
</evidence>
<evidence type="ECO:0000313" key="3">
    <source>
        <dbReference type="Proteomes" id="UP000011841"/>
    </source>
</evidence>
<dbReference type="STRING" id="1245469.S58_34750"/>
<proteinExistence type="predicted"/>
<dbReference type="HOGENOM" id="CLU_1607712_0_0_5"/>
<organism evidence="2 3">
    <name type="scientific">Bradyrhizobium oligotrophicum S58</name>
    <dbReference type="NCBI Taxonomy" id="1245469"/>
    <lineage>
        <taxon>Bacteria</taxon>
        <taxon>Pseudomonadati</taxon>
        <taxon>Pseudomonadota</taxon>
        <taxon>Alphaproteobacteria</taxon>
        <taxon>Hyphomicrobiales</taxon>
        <taxon>Nitrobacteraceae</taxon>
        <taxon>Bradyrhizobium</taxon>
    </lineage>
</organism>
<sequence length="165" mass="18549">MMRSRFAMLAILTLAVCWLGPEAAFSQSCGCGPDFCQGDPRYAPRLAQAKAAMRNTGYPDELVALMDKDGACFARVDRAPTNFHIRDYASGTFQDVEWDEDNERISRAKLLNGTISVYYKYNTPRAFKCCGEKVYNERPDYDSTHDVNRSIVIECKKSGTTVTCQ</sequence>